<comment type="similarity">
    <text evidence="1">Belongs to the cation transport ATPase (P-type) (TC 3.A.3) family. Type V subfamily.</text>
</comment>
<gene>
    <name evidence="3" type="ORF">GDO81_022691</name>
</gene>
<feature type="transmembrane region" description="Helical" evidence="1">
    <location>
        <begin position="12"/>
        <end position="35"/>
    </location>
</feature>
<dbReference type="Proteomes" id="UP000824782">
    <property type="component" value="Unassembled WGS sequence"/>
</dbReference>
<organism evidence="3 4">
    <name type="scientific">Engystomops pustulosus</name>
    <name type="common">Tungara frog</name>
    <name type="synonym">Physalaemus pustulosus</name>
    <dbReference type="NCBI Taxonomy" id="76066"/>
    <lineage>
        <taxon>Eukaryota</taxon>
        <taxon>Metazoa</taxon>
        <taxon>Chordata</taxon>
        <taxon>Craniata</taxon>
        <taxon>Vertebrata</taxon>
        <taxon>Euteleostomi</taxon>
        <taxon>Amphibia</taxon>
        <taxon>Batrachia</taxon>
        <taxon>Anura</taxon>
        <taxon>Neobatrachia</taxon>
        <taxon>Hyloidea</taxon>
        <taxon>Leptodactylidae</taxon>
        <taxon>Leiuperinae</taxon>
        <taxon>Engystomops</taxon>
    </lineage>
</organism>
<dbReference type="AlphaFoldDB" id="A0AAV6YLW2"/>
<evidence type="ECO:0000259" key="2">
    <source>
        <dbReference type="Pfam" id="PF12409"/>
    </source>
</evidence>
<dbReference type="GO" id="GO:0005524">
    <property type="term" value="F:ATP binding"/>
    <property type="evidence" value="ECO:0007669"/>
    <property type="project" value="UniProtKB-UniRule"/>
</dbReference>
<comment type="caution">
    <text evidence="3">The sequence shown here is derived from an EMBL/GenBank/DDBJ whole genome shotgun (WGS) entry which is preliminary data.</text>
</comment>
<keyword evidence="4" id="KW-1185">Reference proteome</keyword>
<reference evidence="3" key="1">
    <citation type="thesis" date="2020" institute="ProQuest LLC" country="789 East Eisenhower Parkway, Ann Arbor, MI, USA">
        <title>Comparative Genomics and Chromosome Evolution.</title>
        <authorList>
            <person name="Mudd A.B."/>
        </authorList>
    </citation>
    <scope>NUCLEOTIDE SEQUENCE</scope>
    <source>
        <strain evidence="3">237g6f4</strain>
        <tissue evidence="3">Blood</tissue>
    </source>
</reference>
<dbReference type="GO" id="GO:0046872">
    <property type="term" value="F:metal ion binding"/>
    <property type="evidence" value="ECO:0007669"/>
    <property type="project" value="UniProtKB-UniRule"/>
</dbReference>
<comment type="caution">
    <text evidence="1">Lacks conserved residue(s) required for the propagation of feature annotation.</text>
</comment>
<proteinExistence type="inferred from homology"/>
<dbReference type="EMBL" id="WNYA01021403">
    <property type="protein sequence ID" value="KAG8538414.1"/>
    <property type="molecule type" value="Genomic_DNA"/>
</dbReference>
<keyword evidence="1" id="KW-0547">Nucleotide-binding</keyword>
<dbReference type="EC" id="7.2.2.-" evidence="1"/>
<sequence length="70" mass="8482">MQKELFGYRKLMWRQVLCIIGYIFSLGFLLLLFYWKPEWDVWCQCTPCDLQTANIMLLRTTVCISNFTDY</sequence>
<evidence type="ECO:0000256" key="1">
    <source>
        <dbReference type="RuleBase" id="RU362082"/>
    </source>
</evidence>
<keyword evidence="1" id="KW-0460">Magnesium</keyword>
<dbReference type="InterPro" id="IPR047819">
    <property type="entry name" value="P5A-ATPase_N"/>
</dbReference>
<evidence type="ECO:0000313" key="4">
    <source>
        <dbReference type="Proteomes" id="UP000824782"/>
    </source>
</evidence>
<name>A0AAV6YLW2_ENGPU</name>
<keyword evidence="1" id="KW-0812">Transmembrane</keyword>
<accession>A0AAV6YLW2</accession>
<comment type="catalytic activity">
    <reaction evidence="1">
        <text>ATP + H2O = ADP + phosphate + H(+)</text>
        <dbReference type="Rhea" id="RHEA:13065"/>
        <dbReference type="ChEBI" id="CHEBI:15377"/>
        <dbReference type="ChEBI" id="CHEBI:15378"/>
        <dbReference type="ChEBI" id="CHEBI:30616"/>
        <dbReference type="ChEBI" id="CHEBI:43474"/>
        <dbReference type="ChEBI" id="CHEBI:456216"/>
    </reaction>
</comment>
<comment type="subcellular location">
    <subcellularLocation>
        <location evidence="1">Membrane</location>
        <topology evidence="1">Multi-pass membrane protein</topology>
    </subcellularLocation>
</comment>
<dbReference type="Pfam" id="PF12409">
    <property type="entry name" value="P5-ATPase"/>
    <property type="match status" value="1"/>
</dbReference>
<dbReference type="GO" id="GO:0019829">
    <property type="term" value="F:ATPase-coupled monoatomic cation transmembrane transporter activity"/>
    <property type="evidence" value="ECO:0007669"/>
    <property type="project" value="UniProtKB-UniRule"/>
</dbReference>
<evidence type="ECO:0000313" key="3">
    <source>
        <dbReference type="EMBL" id="KAG8538414.1"/>
    </source>
</evidence>
<keyword evidence="1" id="KW-0067">ATP-binding</keyword>
<feature type="domain" description="P5B-type ATPase N-terminal" evidence="2">
    <location>
        <begin position="4"/>
        <end position="61"/>
    </location>
</feature>
<keyword evidence="1" id="KW-0472">Membrane</keyword>
<keyword evidence="1" id="KW-0479">Metal-binding</keyword>
<keyword evidence="1" id="KW-1133">Transmembrane helix</keyword>
<dbReference type="GO" id="GO:0016020">
    <property type="term" value="C:membrane"/>
    <property type="evidence" value="ECO:0007669"/>
    <property type="project" value="UniProtKB-SubCell"/>
</dbReference>
<protein>
    <recommendedName>
        <fullName evidence="1">Cation-transporting ATPase</fullName>
        <ecNumber evidence="1">7.2.2.-</ecNumber>
    </recommendedName>
</protein>
<keyword evidence="1" id="KW-1278">Translocase</keyword>